<evidence type="ECO:0000313" key="7">
    <source>
        <dbReference type="EMBL" id="KAF6140698.1"/>
    </source>
</evidence>
<comment type="caution">
    <text evidence="7">The sequence shown here is derived from an EMBL/GenBank/DDBJ whole genome shotgun (WGS) entry which is preliminary data.</text>
</comment>
<dbReference type="InterPro" id="IPR037104">
    <property type="entry name" value="Annexin_sf"/>
</dbReference>
<dbReference type="GO" id="GO:0009408">
    <property type="term" value="P:response to heat"/>
    <property type="evidence" value="ECO:0007669"/>
    <property type="project" value="TreeGrafter"/>
</dbReference>
<dbReference type="GO" id="GO:0009409">
    <property type="term" value="P:response to cold"/>
    <property type="evidence" value="ECO:0007669"/>
    <property type="project" value="TreeGrafter"/>
</dbReference>
<comment type="domain">
    <text evidence="6">A pair of annexin repeats may form one binding site for calcium and phospholipid.</text>
</comment>
<proteinExistence type="inferred from homology"/>
<protein>
    <recommendedName>
        <fullName evidence="6">Annexin</fullName>
    </recommendedName>
</protein>
<organism evidence="7 8">
    <name type="scientific">Kingdonia uniflora</name>
    <dbReference type="NCBI Taxonomy" id="39325"/>
    <lineage>
        <taxon>Eukaryota</taxon>
        <taxon>Viridiplantae</taxon>
        <taxon>Streptophyta</taxon>
        <taxon>Embryophyta</taxon>
        <taxon>Tracheophyta</taxon>
        <taxon>Spermatophyta</taxon>
        <taxon>Magnoliopsida</taxon>
        <taxon>Ranunculales</taxon>
        <taxon>Circaeasteraceae</taxon>
        <taxon>Kingdonia</taxon>
    </lineage>
</organism>
<dbReference type="PANTHER" id="PTHR10502:SF104">
    <property type="entry name" value="ANNEXIN D1"/>
    <property type="match status" value="1"/>
</dbReference>
<keyword evidence="3 6" id="KW-0106">Calcium</keyword>
<dbReference type="GO" id="GO:0005737">
    <property type="term" value="C:cytoplasm"/>
    <property type="evidence" value="ECO:0007669"/>
    <property type="project" value="TreeGrafter"/>
</dbReference>
<dbReference type="PROSITE" id="PS51897">
    <property type="entry name" value="ANNEXIN_2"/>
    <property type="match status" value="4"/>
</dbReference>
<dbReference type="PROSITE" id="PS00223">
    <property type="entry name" value="ANNEXIN_1"/>
    <property type="match status" value="1"/>
</dbReference>
<reference evidence="7 8" key="1">
    <citation type="journal article" date="2020" name="IScience">
        <title>Genome Sequencing of the Endangered Kingdonia uniflora (Circaeasteraceae, Ranunculales) Reveals Potential Mechanisms of Evolutionary Specialization.</title>
        <authorList>
            <person name="Sun Y."/>
            <person name="Deng T."/>
            <person name="Zhang A."/>
            <person name="Moore M.J."/>
            <person name="Landis J.B."/>
            <person name="Lin N."/>
            <person name="Zhang H."/>
            <person name="Zhang X."/>
            <person name="Huang J."/>
            <person name="Zhang X."/>
            <person name="Sun H."/>
            <person name="Wang H."/>
        </authorList>
    </citation>
    <scope>NUCLEOTIDE SEQUENCE [LARGE SCALE GENOMIC DNA]</scope>
    <source>
        <strain evidence="7">TB1705</strain>
        <tissue evidence="7">Leaf</tissue>
    </source>
</reference>
<sequence length="379" mass="43137">MGDLRPHSTSLETDTTTTSLSSFLASRFRFQTPTTMSTLTLPSSAPSVAEDCEQLKKAFDGWGTNEKLIISILAHRTASQLKLIRQTYTETYGEDLLKALDKELSSDFEKVVLLWTLDPADRDALLANEATRKWTASNGVLLEIACTRTSHELFLVRQAYHARFKKSLEEDVASHTTGDFRKIVQYYMSCYIILFHLFQALSVMSDSSTQLLVPLVSSFRYEGDDVNMRLAKSESKMLRDHITDKAYNHEEFIRILTTRSKAQLNATFNHYNNDYGNAITKDLKCDPKDEFLALVRAIVKSITYPEKYFEKVLRLAINKTGTDEGALTRVITTRAEVDMKQIKEEYHRRNSVPLDRAIVRDTSSDYEAMLLALIGHEDA</sequence>
<dbReference type="Gene3D" id="1.10.220.10">
    <property type="entry name" value="Annexin"/>
    <property type="match status" value="4"/>
</dbReference>
<evidence type="ECO:0000256" key="5">
    <source>
        <dbReference type="ARBA" id="ARBA00023302"/>
    </source>
</evidence>
<dbReference type="InterPro" id="IPR018252">
    <property type="entry name" value="Annexin_repeat_CS"/>
</dbReference>
<keyword evidence="1" id="KW-0479">Metal-binding</keyword>
<accession>A0A7J7LDN2</accession>
<dbReference type="GO" id="GO:0009651">
    <property type="term" value="P:response to salt stress"/>
    <property type="evidence" value="ECO:0007669"/>
    <property type="project" value="TreeGrafter"/>
</dbReference>
<evidence type="ECO:0000256" key="6">
    <source>
        <dbReference type="RuleBase" id="RU003540"/>
    </source>
</evidence>
<dbReference type="OrthoDB" id="37886at2759"/>
<keyword evidence="8" id="KW-1185">Reference proteome</keyword>
<keyword evidence="2 6" id="KW-0677">Repeat</keyword>
<dbReference type="PANTHER" id="PTHR10502">
    <property type="entry name" value="ANNEXIN"/>
    <property type="match status" value="1"/>
</dbReference>
<evidence type="ECO:0000256" key="4">
    <source>
        <dbReference type="ARBA" id="ARBA00023216"/>
    </source>
</evidence>
<evidence type="ECO:0000313" key="8">
    <source>
        <dbReference type="Proteomes" id="UP000541444"/>
    </source>
</evidence>
<dbReference type="GO" id="GO:0005509">
    <property type="term" value="F:calcium ion binding"/>
    <property type="evidence" value="ECO:0007669"/>
    <property type="project" value="InterPro"/>
</dbReference>
<dbReference type="FunFam" id="1.10.220.10:FF:000009">
    <property type="entry name" value="Annexin"/>
    <property type="match status" value="1"/>
</dbReference>
<evidence type="ECO:0000256" key="3">
    <source>
        <dbReference type="ARBA" id="ARBA00022837"/>
    </source>
</evidence>
<dbReference type="EMBL" id="JACGCM010002358">
    <property type="protein sequence ID" value="KAF6140698.1"/>
    <property type="molecule type" value="Genomic_DNA"/>
</dbReference>
<dbReference type="Proteomes" id="UP000541444">
    <property type="component" value="Unassembled WGS sequence"/>
</dbReference>
<dbReference type="SMART" id="SM00335">
    <property type="entry name" value="ANX"/>
    <property type="match status" value="4"/>
</dbReference>
<evidence type="ECO:0000256" key="1">
    <source>
        <dbReference type="ARBA" id="ARBA00022723"/>
    </source>
</evidence>
<dbReference type="AlphaFoldDB" id="A0A7J7LDN2"/>
<dbReference type="FunFam" id="1.10.220.10:FF:000008">
    <property type="entry name" value="Annexin"/>
    <property type="match status" value="1"/>
</dbReference>
<dbReference type="GO" id="GO:0001786">
    <property type="term" value="F:phosphatidylserine binding"/>
    <property type="evidence" value="ECO:0007669"/>
    <property type="project" value="TreeGrafter"/>
</dbReference>
<dbReference type="GO" id="GO:0005544">
    <property type="term" value="F:calcium-dependent phospholipid binding"/>
    <property type="evidence" value="ECO:0007669"/>
    <property type="project" value="UniProtKB-KW"/>
</dbReference>
<comment type="similarity">
    <text evidence="6">Belongs to the annexin family.</text>
</comment>
<dbReference type="GO" id="GO:0009414">
    <property type="term" value="P:response to water deprivation"/>
    <property type="evidence" value="ECO:0007669"/>
    <property type="project" value="TreeGrafter"/>
</dbReference>
<dbReference type="Pfam" id="PF00191">
    <property type="entry name" value="Annexin"/>
    <property type="match status" value="4"/>
</dbReference>
<name>A0A7J7LDN2_9MAGN</name>
<keyword evidence="5 6" id="KW-0111">Calcium/phospholipid-binding</keyword>
<dbReference type="SUPFAM" id="SSF47874">
    <property type="entry name" value="Annexin"/>
    <property type="match status" value="1"/>
</dbReference>
<gene>
    <name evidence="7" type="ORF">GIB67_013991</name>
</gene>
<evidence type="ECO:0000256" key="2">
    <source>
        <dbReference type="ARBA" id="ARBA00022737"/>
    </source>
</evidence>
<keyword evidence="4 6" id="KW-0041">Annexin</keyword>
<dbReference type="PRINTS" id="PR00196">
    <property type="entry name" value="ANNEXIN"/>
</dbReference>
<dbReference type="InterPro" id="IPR001464">
    <property type="entry name" value="Annexin"/>
</dbReference>
<dbReference type="FunFam" id="1.10.220.10:FF:000006">
    <property type="entry name" value="Annexin"/>
    <property type="match status" value="1"/>
</dbReference>
<dbReference type="InterPro" id="IPR018502">
    <property type="entry name" value="Annexin_repeat"/>
</dbReference>
<dbReference type="FunFam" id="1.10.220.10:FF:000001">
    <property type="entry name" value="Annexin"/>
    <property type="match status" value="1"/>
</dbReference>
<dbReference type="GO" id="GO:0005886">
    <property type="term" value="C:plasma membrane"/>
    <property type="evidence" value="ECO:0007669"/>
    <property type="project" value="TreeGrafter"/>
</dbReference>